<organism evidence="2">
    <name type="scientific">Ananas comosus var. bracteatus</name>
    <name type="common">red pineapple</name>
    <dbReference type="NCBI Taxonomy" id="296719"/>
    <lineage>
        <taxon>Eukaryota</taxon>
        <taxon>Viridiplantae</taxon>
        <taxon>Streptophyta</taxon>
        <taxon>Embryophyta</taxon>
        <taxon>Tracheophyta</taxon>
        <taxon>Spermatophyta</taxon>
        <taxon>Magnoliopsida</taxon>
        <taxon>Liliopsida</taxon>
        <taxon>Poales</taxon>
        <taxon>Bromeliaceae</taxon>
        <taxon>Bromelioideae</taxon>
        <taxon>Ananas</taxon>
    </lineage>
</organism>
<evidence type="ECO:0000313" key="2">
    <source>
        <dbReference type="EMBL" id="CAD1843950.1"/>
    </source>
</evidence>
<reference evidence="2" key="1">
    <citation type="submission" date="2020-07" db="EMBL/GenBank/DDBJ databases">
        <authorList>
            <person name="Lin J."/>
        </authorList>
    </citation>
    <scope>NUCLEOTIDE SEQUENCE</scope>
</reference>
<evidence type="ECO:0000256" key="1">
    <source>
        <dbReference type="SAM" id="MobiDB-lite"/>
    </source>
</evidence>
<dbReference type="EMBL" id="LR862137">
    <property type="protein sequence ID" value="CAD1843950.1"/>
    <property type="molecule type" value="Genomic_DNA"/>
</dbReference>
<gene>
    <name evidence="2" type="ORF">CB5_LOCUS27161</name>
</gene>
<sequence length="268" mass="31004">MSITHSQSAGEDNAANLEEVETSATSGSGEVRELRSQLAALTDLAAASRETQALHRQHQLWTSRRERRPPRPALRVRRPLPRLRRRLSRHHLCRGPRLERLSLPWSRGAEQDRLMERLNEFRMCGTQIFDGEKVDHWIVEKWLMYIEKLFRDTFVKERDRVWLATHHLDGEVYRCWLDIQENPALIWRLSHGRSSGASVCALLPDQRQEEDGAGLAQLAPRRSDCSRVREGVFSASTLRAFRHAGRREQGPHFRARVATVDFPVRAIL</sequence>
<dbReference type="AlphaFoldDB" id="A0A6V7QLA3"/>
<protein>
    <submittedName>
        <fullName evidence="2">Uncharacterized protein</fullName>
    </submittedName>
</protein>
<proteinExistence type="predicted"/>
<feature type="region of interest" description="Disordered" evidence="1">
    <location>
        <begin position="1"/>
        <end position="31"/>
    </location>
</feature>
<name>A0A6V7QLA3_ANACO</name>
<feature type="compositionally biased region" description="Polar residues" evidence="1">
    <location>
        <begin position="1"/>
        <end position="10"/>
    </location>
</feature>
<accession>A0A6V7QLA3</accession>